<evidence type="ECO:0000313" key="3">
    <source>
        <dbReference type="Proteomes" id="UP000275408"/>
    </source>
</evidence>
<reference evidence="2 3" key="1">
    <citation type="journal article" date="2018" name="Sci. Rep.">
        <title>Comparative analysis of the Pocillopora damicornis genome highlights role of immune system in coral evolution.</title>
        <authorList>
            <person name="Cunning R."/>
            <person name="Bay R.A."/>
            <person name="Gillette P."/>
            <person name="Baker A.C."/>
            <person name="Traylor-Knowles N."/>
        </authorList>
    </citation>
    <scope>NUCLEOTIDE SEQUENCE [LARGE SCALE GENOMIC DNA]</scope>
    <source>
        <strain evidence="2">RSMAS</strain>
        <tissue evidence="2">Whole animal</tissue>
    </source>
</reference>
<evidence type="ECO:0000256" key="1">
    <source>
        <dbReference type="SAM" id="MobiDB-lite"/>
    </source>
</evidence>
<comment type="caution">
    <text evidence="2">The sequence shown here is derived from an EMBL/GenBank/DDBJ whole genome shotgun (WGS) entry which is preliminary data.</text>
</comment>
<organism evidence="2 3">
    <name type="scientific">Pocillopora damicornis</name>
    <name type="common">Cauliflower coral</name>
    <name type="synonym">Millepora damicornis</name>
    <dbReference type="NCBI Taxonomy" id="46731"/>
    <lineage>
        <taxon>Eukaryota</taxon>
        <taxon>Metazoa</taxon>
        <taxon>Cnidaria</taxon>
        <taxon>Anthozoa</taxon>
        <taxon>Hexacorallia</taxon>
        <taxon>Scleractinia</taxon>
        <taxon>Astrocoeniina</taxon>
        <taxon>Pocilloporidae</taxon>
        <taxon>Pocillopora</taxon>
    </lineage>
</organism>
<dbReference type="EMBL" id="RCHS01001413">
    <property type="protein sequence ID" value="RMX53748.1"/>
    <property type="molecule type" value="Genomic_DNA"/>
</dbReference>
<gene>
    <name evidence="2" type="ORF">pdam_00000456</name>
</gene>
<feature type="region of interest" description="Disordered" evidence="1">
    <location>
        <begin position="64"/>
        <end position="115"/>
    </location>
</feature>
<proteinExistence type="predicted"/>
<evidence type="ECO:0000313" key="2">
    <source>
        <dbReference type="EMBL" id="RMX53748.1"/>
    </source>
</evidence>
<feature type="compositionally biased region" description="Basic and acidic residues" evidence="1">
    <location>
        <begin position="86"/>
        <end position="96"/>
    </location>
</feature>
<feature type="compositionally biased region" description="Basic and acidic residues" evidence="1">
    <location>
        <begin position="156"/>
        <end position="170"/>
    </location>
</feature>
<sequence length="170" mass="19365">MMKTLQSRKVGRSKYRRKLGKISLDTETSVNDGFGDELNEIPGHFMYNEENDAIQQVLKLPDISVNDGTEHREGNKPDLSLPPISGDDKGSNEYRKHNSGQTKLPKIKAEPRNNSVTQSCWLERHDVSSISWKKALDVLDDKARDFAGKHHKRPKRDISDQGRKEIVKKS</sequence>
<protein>
    <submittedName>
        <fullName evidence="2">Uncharacterized protein</fullName>
    </submittedName>
</protein>
<feature type="compositionally biased region" description="Basic residues" evidence="1">
    <location>
        <begin position="9"/>
        <end position="20"/>
    </location>
</feature>
<accession>A0A3M6UK29</accession>
<dbReference type="Proteomes" id="UP000275408">
    <property type="component" value="Unassembled WGS sequence"/>
</dbReference>
<keyword evidence="3" id="KW-1185">Reference proteome</keyword>
<feature type="region of interest" description="Disordered" evidence="1">
    <location>
        <begin position="144"/>
        <end position="170"/>
    </location>
</feature>
<feature type="region of interest" description="Disordered" evidence="1">
    <location>
        <begin position="1"/>
        <end position="34"/>
    </location>
</feature>
<name>A0A3M6UK29_POCDA</name>
<dbReference type="AlphaFoldDB" id="A0A3M6UK29"/>